<dbReference type="AlphaFoldDB" id="A0A7C8LCC7"/>
<feature type="transmembrane region" description="Helical" evidence="4">
    <location>
        <begin position="6"/>
        <end position="26"/>
    </location>
</feature>
<dbReference type="InterPro" id="IPR025997">
    <property type="entry name" value="SBP_2_dom"/>
</dbReference>
<dbReference type="Gene3D" id="3.40.50.2300">
    <property type="match status" value="2"/>
</dbReference>
<comment type="similarity">
    <text evidence="2">Belongs to the bacterial solute-binding protein 2 family.</text>
</comment>
<keyword evidence="3" id="KW-0732">Signal</keyword>
<protein>
    <submittedName>
        <fullName evidence="6">Substrate-binding domain-containing protein</fullName>
    </submittedName>
</protein>
<sequence length="346" mass="39137">MRKRDLAIFIIIGLIVFLFTMAIYLSTANKFKVDSMEKEDLLNKGNVLKYHFAVICESMDEPFWQSLRKGAKKAGEDFNVAVEFNGPRTTNVEEEIKYLEIAIASKVDGIITHISDEEKMTPYIDKAVDMGIPVITLNNDAQSSMRQSYVGVNRYNLGLEWGKLIALASSDKDTVVGIIYPDYKNFESNHHEMILLGINESTKSYPNIQFKIVSVKDSEIFSSEEAIREILINDDHVNMILCMNAADTLRAAKAVVDLNRVGDVTIIGYHDNPEILNYIKNGVIYGTIAGDAMGMGYKSIEAMVELKENKRTSEFITSKFNVITNDNVQKYIVDKEKKEYFEDGEK</sequence>
<gene>
    <name evidence="6" type="ORF">GND95_12270</name>
</gene>
<keyword evidence="4" id="KW-0812">Transmembrane</keyword>
<dbReference type="PANTHER" id="PTHR46847">
    <property type="entry name" value="D-ALLOSE-BINDING PERIPLASMIC PROTEIN-RELATED"/>
    <property type="match status" value="1"/>
</dbReference>
<keyword evidence="4" id="KW-0472">Membrane</keyword>
<dbReference type="GO" id="GO:0030313">
    <property type="term" value="C:cell envelope"/>
    <property type="evidence" value="ECO:0007669"/>
    <property type="project" value="UniProtKB-SubCell"/>
</dbReference>
<reference evidence="6 7" key="1">
    <citation type="submission" date="2019-12" db="EMBL/GenBank/DDBJ databases">
        <title>Defluviitalea raffinosedens, isolated from a biogas fermenter, genome sequencing and characterization.</title>
        <authorList>
            <person name="Rettenmaier R."/>
            <person name="Schneider M."/>
            <person name="Neuhaus K."/>
            <person name="Liebl W."/>
            <person name="Zverlov V."/>
        </authorList>
    </citation>
    <scope>NUCLEOTIDE SEQUENCE [LARGE SCALE GENOMIC DNA]</scope>
    <source>
        <strain evidence="6 7">249c-K6</strain>
    </source>
</reference>
<evidence type="ECO:0000313" key="6">
    <source>
        <dbReference type="EMBL" id="KAE9630686.1"/>
    </source>
</evidence>
<dbReference type="InterPro" id="IPR028082">
    <property type="entry name" value="Peripla_BP_I"/>
</dbReference>
<keyword evidence="7" id="KW-1185">Reference proteome</keyword>
<comment type="caution">
    <text evidence="6">The sequence shown here is derived from an EMBL/GenBank/DDBJ whole genome shotgun (WGS) entry which is preliminary data.</text>
</comment>
<keyword evidence="4" id="KW-1133">Transmembrane helix</keyword>
<dbReference type="PANTHER" id="PTHR46847:SF1">
    <property type="entry name" value="D-ALLOSE-BINDING PERIPLASMIC PROTEIN-RELATED"/>
    <property type="match status" value="1"/>
</dbReference>
<feature type="domain" description="Periplasmic binding protein" evidence="5">
    <location>
        <begin position="52"/>
        <end position="309"/>
    </location>
</feature>
<organism evidence="6 7">
    <name type="scientific">Defluviitalea raffinosedens</name>
    <dbReference type="NCBI Taxonomy" id="1450156"/>
    <lineage>
        <taxon>Bacteria</taxon>
        <taxon>Bacillati</taxon>
        <taxon>Bacillota</taxon>
        <taxon>Clostridia</taxon>
        <taxon>Lachnospirales</taxon>
        <taxon>Defluviitaleaceae</taxon>
        <taxon>Defluviitalea</taxon>
    </lineage>
</organism>
<evidence type="ECO:0000256" key="4">
    <source>
        <dbReference type="SAM" id="Phobius"/>
    </source>
</evidence>
<evidence type="ECO:0000256" key="1">
    <source>
        <dbReference type="ARBA" id="ARBA00004196"/>
    </source>
</evidence>
<evidence type="ECO:0000256" key="3">
    <source>
        <dbReference type="ARBA" id="ARBA00022729"/>
    </source>
</evidence>
<name>A0A7C8LCC7_9FIRM</name>
<dbReference type="GO" id="GO:0030246">
    <property type="term" value="F:carbohydrate binding"/>
    <property type="evidence" value="ECO:0007669"/>
    <property type="project" value="UniProtKB-ARBA"/>
</dbReference>
<dbReference type="SUPFAM" id="SSF53822">
    <property type="entry name" value="Periplasmic binding protein-like I"/>
    <property type="match status" value="1"/>
</dbReference>
<comment type="subcellular location">
    <subcellularLocation>
        <location evidence="1">Cell envelope</location>
    </subcellularLocation>
</comment>
<dbReference type="Proteomes" id="UP000483018">
    <property type="component" value="Unassembled WGS sequence"/>
</dbReference>
<accession>A0A7C8LCC7</accession>
<evidence type="ECO:0000256" key="2">
    <source>
        <dbReference type="ARBA" id="ARBA00007639"/>
    </source>
</evidence>
<proteinExistence type="inferred from homology"/>
<dbReference type="Pfam" id="PF13407">
    <property type="entry name" value="Peripla_BP_4"/>
    <property type="match status" value="1"/>
</dbReference>
<dbReference type="RefSeq" id="WP_158741443.1">
    <property type="nucleotide sequence ID" value="NZ_WSLF01000014.1"/>
</dbReference>
<dbReference type="EMBL" id="WSLF01000014">
    <property type="protein sequence ID" value="KAE9630686.1"/>
    <property type="molecule type" value="Genomic_DNA"/>
</dbReference>
<dbReference type="OrthoDB" id="6196975at2"/>
<evidence type="ECO:0000259" key="5">
    <source>
        <dbReference type="Pfam" id="PF13407"/>
    </source>
</evidence>
<evidence type="ECO:0000313" key="7">
    <source>
        <dbReference type="Proteomes" id="UP000483018"/>
    </source>
</evidence>